<organism evidence="5 6">
    <name type="scientific">Guyparkeria halophila</name>
    <dbReference type="NCBI Taxonomy" id="47960"/>
    <lineage>
        <taxon>Bacteria</taxon>
        <taxon>Pseudomonadati</taxon>
        <taxon>Pseudomonadota</taxon>
        <taxon>Gammaproteobacteria</taxon>
        <taxon>Chromatiales</taxon>
        <taxon>Thioalkalibacteraceae</taxon>
        <taxon>Guyparkeria</taxon>
    </lineage>
</organism>
<sequence>MTNNQSVLPLNWSEASLGELGTWSGGGTPSKANKSFWTHGTIPWVSPKDMKFGRVRGAADSVTEDAIDQSSAKLIPSNSILMVTRSGILAHTFPVAVTECAVAVNQDLKTLTTFDEINPDFLTWYLRAQNYRILKDCAKHGTTVASIDTDRLKKVSVPVAPLNEQRRIVEKIETLFARLDQGEAALREVQALLARYRQSVLKAAVTGELTADWRAENAHRLEHGRDLLERILQTRRENWQGRGTYKEPDTPDTTDLPELPEGWVWTSLDALLTHLTSGSRGWKKYYGRGEGVFIMAQNVRPMRFDLSEKFRVDPPADSPDAIRSETRKDDILITIVGANTGDVCRFPSDERRHYVCQSVALLRPAERTLSRFLEMFLASKGAGRDQLEKFIYGAGRPHLSFEQLRSVAIPLPPLEEQAEMMTRVNEKLSEIQQVEDARQTELTRSAALQQSILKDAFAGRLVPQDPDDDPAAELLVRIRAAREAAPTKPSRRKTRA</sequence>
<dbReference type="GO" id="GO:0016787">
    <property type="term" value="F:hydrolase activity"/>
    <property type="evidence" value="ECO:0007669"/>
    <property type="project" value="UniProtKB-KW"/>
</dbReference>
<evidence type="ECO:0000313" key="6">
    <source>
        <dbReference type="Proteomes" id="UP001327459"/>
    </source>
</evidence>
<evidence type="ECO:0000256" key="2">
    <source>
        <dbReference type="ARBA" id="ARBA00022747"/>
    </source>
</evidence>
<evidence type="ECO:0000259" key="4">
    <source>
        <dbReference type="Pfam" id="PF01420"/>
    </source>
</evidence>
<feature type="domain" description="Type I restriction modification DNA specificity" evidence="4">
    <location>
        <begin position="328"/>
        <end position="424"/>
    </location>
</feature>
<reference evidence="5 6" key="1">
    <citation type="submission" date="2023-11" db="EMBL/GenBank/DDBJ databases">
        <title>MicrobeMod: A computational toolkit for identifying prokaryotic methylation and restriction-modification with nanopore sequencing.</title>
        <authorList>
            <person name="Crits-Christoph A."/>
            <person name="Kang S.C."/>
            <person name="Lee H."/>
            <person name="Ostrov N."/>
        </authorList>
    </citation>
    <scope>NUCLEOTIDE SEQUENCE [LARGE SCALE GENOMIC DNA]</scope>
    <source>
        <strain evidence="5 6">ATCC 49870</strain>
    </source>
</reference>
<evidence type="ECO:0000256" key="1">
    <source>
        <dbReference type="ARBA" id="ARBA00010923"/>
    </source>
</evidence>
<dbReference type="EMBL" id="CP140153">
    <property type="protein sequence ID" value="WQH16378.1"/>
    <property type="molecule type" value="Genomic_DNA"/>
</dbReference>
<protein>
    <submittedName>
        <fullName evidence="5">Restriction endonuclease subunit S</fullName>
        <ecNumber evidence="5">3.1.21.-</ecNumber>
    </submittedName>
</protein>
<comment type="similarity">
    <text evidence="1">Belongs to the type-I restriction system S methylase family.</text>
</comment>
<feature type="domain" description="Type I restriction modification DNA specificity" evidence="4">
    <location>
        <begin position="9"/>
        <end position="180"/>
    </location>
</feature>
<dbReference type="SUPFAM" id="SSF116734">
    <property type="entry name" value="DNA methylase specificity domain"/>
    <property type="match status" value="2"/>
</dbReference>
<dbReference type="InterPro" id="IPR000055">
    <property type="entry name" value="Restrct_endonuc_typeI_TRD"/>
</dbReference>
<dbReference type="PANTHER" id="PTHR43140">
    <property type="entry name" value="TYPE-1 RESTRICTION ENZYME ECOKI SPECIFICITY PROTEIN"/>
    <property type="match status" value="1"/>
</dbReference>
<evidence type="ECO:0000256" key="3">
    <source>
        <dbReference type="ARBA" id="ARBA00023125"/>
    </source>
</evidence>
<gene>
    <name evidence="5" type="ORF">SR882_00340</name>
</gene>
<dbReference type="InterPro" id="IPR051212">
    <property type="entry name" value="Type-I_RE_S_subunit"/>
</dbReference>
<dbReference type="Gene3D" id="3.90.220.20">
    <property type="entry name" value="DNA methylase specificity domains"/>
    <property type="match status" value="2"/>
</dbReference>
<proteinExistence type="inferred from homology"/>
<dbReference type="RefSeq" id="WP_322521375.1">
    <property type="nucleotide sequence ID" value="NZ_CP140153.1"/>
</dbReference>
<dbReference type="Proteomes" id="UP001327459">
    <property type="component" value="Chromosome"/>
</dbReference>
<keyword evidence="2" id="KW-0680">Restriction system</keyword>
<dbReference type="CDD" id="cd17249">
    <property type="entry name" value="RMtype1_S_EcoR124I-TRD2-CR2_like"/>
    <property type="match status" value="1"/>
</dbReference>
<accession>A0ABZ0YW19</accession>
<keyword evidence="3" id="KW-0238">DNA-binding</keyword>
<dbReference type="PANTHER" id="PTHR43140:SF1">
    <property type="entry name" value="TYPE I RESTRICTION ENZYME ECOKI SPECIFICITY SUBUNIT"/>
    <property type="match status" value="1"/>
</dbReference>
<evidence type="ECO:0000313" key="5">
    <source>
        <dbReference type="EMBL" id="WQH16378.1"/>
    </source>
</evidence>
<keyword evidence="5" id="KW-0255">Endonuclease</keyword>
<dbReference type="Pfam" id="PF01420">
    <property type="entry name" value="Methylase_S"/>
    <property type="match status" value="2"/>
</dbReference>
<dbReference type="GO" id="GO:0004519">
    <property type="term" value="F:endonuclease activity"/>
    <property type="evidence" value="ECO:0007669"/>
    <property type="project" value="UniProtKB-KW"/>
</dbReference>
<name>A0ABZ0YW19_9GAMM</name>
<keyword evidence="5" id="KW-0378">Hydrolase</keyword>
<dbReference type="InterPro" id="IPR044946">
    <property type="entry name" value="Restrct_endonuc_typeI_TRD_sf"/>
</dbReference>
<keyword evidence="5" id="KW-0540">Nuclease</keyword>
<dbReference type="EC" id="3.1.21.-" evidence="5"/>
<keyword evidence="6" id="KW-1185">Reference proteome</keyword>